<dbReference type="AlphaFoldDB" id="A0A165C485"/>
<dbReference type="EMBL" id="KV426368">
    <property type="protein sequence ID" value="KZV81785.1"/>
    <property type="molecule type" value="Genomic_DNA"/>
</dbReference>
<dbReference type="InParanoid" id="A0A165C485"/>
<organism evidence="1 2">
    <name type="scientific">Exidia glandulosa HHB12029</name>
    <dbReference type="NCBI Taxonomy" id="1314781"/>
    <lineage>
        <taxon>Eukaryota</taxon>
        <taxon>Fungi</taxon>
        <taxon>Dikarya</taxon>
        <taxon>Basidiomycota</taxon>
        <taxon>Agaricomycotina</taxon>
        <taxon>Agaricomycetes</taxon>
        <taxon>Auriculariales</taxon>
        <taxon>Exidiaceae</taxon>
        <taxon>Exidia</taxon>
    </lineage>
</organism>
<reference evidence="1 2" key="1">
    <citation type="journal article" date="2016" name="Mol. Biol. Evol.">
        <title>Comparative Genomics of Early-Diverging Mushroom-Forming Fungi Provides Insights into the Origins of Lignocellulose Decay Capabilities.</title>
        <authorList>
            <person name="Nagy L.G."/>
            <person name="Riley R."/>
            <person name="Tritt A."/>
            <person name="Adam C."/>
            <person name="Daum C."/>
            <person name="Floudas D."/>
            <person name="Sun H."/>
            <person name="Yadav J.S."/>
            <person name="Pangilinan J."/>
            <person name="Larsson K.H."/>
            <person name="Matsuura K."/>
            <person name="Barry K."/>
            <person name="Labutti K."/>
            <person name="Kuo R."/>
            <person name="Ohm R.A."/>
            <person name="Bhattacharya S.S."/>
            <person name="Shirouzu T."/>
            <person name="Yoshinaga Y."/>
            <person name="Martin F.M."/>
            <person name="Grigoriev I.V."/>
            <person name="Hibbett D.S."/>
        </authorList>
    </citation>
    <scope>NUCLEOTIDE SEQUENCE [LARGE SCALE GENOMIC DNA]</scope>
    <source>
        <strain evidence="1 2">HHB12029</strain>
    </source>
</reference>
<accession>A0A165C485</accession>
<name>A0A165C485_EXIGL</name>
<proteinExistence type="predicted"/>
<keyword evidence="2" id="KW-1185">Reference proteome</keyword>
<evidence type="ECO:0000313" key="1">
    <source>
        <dbReference type="EMBL" id="KZV81785.1"/>
    </source>
</evidence>
<dbReference type="Proteomes" id="UP000077266">
    <property type="component" value="Unassembled WGS sequence"/>
</dbReference>
<sequence>MWSVFAQRNLVGTGAAGREIPASIVQAVVSPEMPDFQCWRCAARPGARLWNRDNWQDDPLNVQHSSADWLKGSLKNNVHERPRFLRSLGLDVPNIEMSRFYSGRHKKKRPVRHYVPTSIPDSNIKLILSELCAMDTCPQNAQDGDNLPDVFDGITDDTLLCEACLGQMVTSRLWRWWARKKKAFPEEAIKANCKEGYDCPKQDCDSVHASLYNHACVSVKEKEEAEVEAILSDHGVPFVVNSNHGS</sequence>
<evidence type="ECO:0000313" key="2">
    <source>
        <dbReference type="Proteomes" id="UP000077266"/>
    </source>
</evidence>
<protein>
    <submittedName>
        <fullName evidence="1">Uncharacterized protein</fullName>
    </submittedName>
</protein>
<gene>
    <name evidence="1" type="ORF">EXIGLDRAFT_364488</name>
</gene>
<dbReference type="OrthoDB" id="2745518at2759"/>